<keyword evidence="1" id="KW-0963">Cytoplasm</keyword>
<accession>A0A1B7XLE8</accession>
<dbReference type="Gene3D" id="3.90.1670.10">
    <property type="entry name" value="FdhE-like domain"/>
    <property type="match status" value="1"/>
</dbReference>
<dbReference type="RefSeq" id="WP_066852434.1">
    <property type="nucleotide sequence ID" value="NZ_JXMS01000003.1"/>
</dbReference>
<reference evidence="4 5" key="1">
    <citation type="submission" date="2015-01" db="EMBL/GenBank/DDBJ databases">
        <title>Desulfovibrio sp. JC271 draft genome sequence.</title>
        <authorList>
            <person name="Shivani Y."/>
            <person name="Subhash Y."/>
            <person name="Sasikala C."/>
            <person name="Ramana C.V."/>
        </authorList>
    </citation>
    <scope>NUCLEOTIDE SEQUENCE [LARGE SCALE GENOMIC DNA]</scope>
    <source>
        <strain evidence="4 5">JC271</strain>
    </source>
</reference>
<dbReference type="AlphaFoldDB" id="A0A1B7XLE8"/>
<dbReference type="GO" id="GO:0051604">
    <property type="term" value="P:protein maturation"/>
    <property type="evidence" value="ECO:0007669"/>
    <property type="project" value="TreeGrafter"/>
</dbReference>
<proteinExistence type="predicted"/>
<feature type="domain" description="FdhE C-terminal" evidence="3">
    <location>
        <begin position="215"/>
        <end position="287"/>
    </location>
</feature>
<dbReference type="PANTHER" id="PTHR37689:SF1">
    <property type="entry name" value="PROTEIN FDHE"/>
    <property type="match status" value="1"/>
</dbReference>
<comment type="caution">
    <text evidence="4">The sequence shown here is derived from an EMBL/GenBank/DDBJ whole genome shotgun (WGS) entry which is preliminary data.</text>
</comment>
<evidence type="ECO:0000259" key="2">
    <source>
        <dbReference type="Pfam" id="PF24859"/>
    </source>
</evidence>
<dbReference type="Pfam" id="PF24859">
    <property type="entry name" value="FdhE_central"/>
    <property type="match status" value="1"/>
</dbReference>
<dbReference type="PANTHER" id="PTHR37689">
    <property type="entry name" value="PROTEIN FDHE"/>
    <property type="match status" value="1"/>
</dbReference>
<dbReference type="SUPFAM" id="SSF144020">
    <property type="entry name" value="FdhE-like"/>
    <property type="match status" value="1"/>
</dbReference>
<evidence type="ECO:0000256" key="1">
    <source>
        <dbReference type="ARBA" id="ARBA00022490"/>
    </source>
</evidence>
<evidence type="ECO:0000313" key="5">
    <source>
        <dbReference type="Proteomes" id="UP000091979"/>
    </source>
</evidence>
<feature type="domain" description="FdhE central" evidence="2">
    <location>
        <begin position="178"/>
        <end position="213"/>
    </location>
</feature>
<name>A0A1B7XLE8_9BACT</name>
<dbReference type="InterPro" id="IPR056796">
    <property type="entry name" value="FdhE_C"/>
</dbReference>
<sequence>MEFNLELETKRLERKLTHIAKKGFLPESLLQIVSNTAVLQLASRANITVAPLQPQVASDMHIQGAPLVSRAAFPYDPKETAILFGKMLAMLDKAEEPLASSAMKIREAIEKQELSIQEACDAFIAEDNMFFADWAARIPESPSLVRFLAQGSVTPSLQAQTEQLKEHRSDEEPWPYGHCPHCGSQPLIAALKEKEGFKYLTCSFCRLEYRAKRLQCAFCGEEDHNKLEYFKADGEPGYEVQVCKTCSCYIKMSDFREFDRVSIPVLDDLESLTLDILARKQGYARPTLSAWGF</sequence>
<gene>
    <name evidence="4" type="ORF">SP90_03075</name>
</gene>
<dbReference type="InterPro" id="IPR056797">
    <property type="entry name" value="FdhE_central"/>
</dbReference>
<dbReference type="CDD" id="cd16341">
    <property type="entry name" value="FdhE"/>
    <property type="match status" value="1"/>
</dbReference>
<dbReference type="OrthoDB" id="9811074at2"/>
<dbReference type="Pfam" id="PF24860">
    <property type="entry name" value="FdhE_C"/>
    <property type="match status" value="1"/>
</dbReference>
<keyword evidence="5" id="KW-1185">Reference proteome</keyword>
<dbReference type="GO" id="GO:0008199">
    <property type="term" value="F:ferric iron binding"/>
    <property type="evidence" value="ECO:0007669"/>
    <property type="project" value="TreeGrafter"/>
</dbReference>
<dbReference type="InterPro" id="IPR006452">
    <property type="entry name" value="Formate_DH_accessory"/>
</dbReference>
<organism evidence="4 5">
    <name type="scientific">Halodesulfovibrio spirochaetisodalis</name>
    <dbReference type="NCBI Taxonomy" id="1560234"/>
    <lineage>
        <taxon>Bacteria</taxon>
        <taxon>Pseudomonadati</taxon>
        <taxon>Thermodesulfobacteriota</taxon>
        <taxon>Desulfovibrionia</taxon>
        <taxon>Desulfovibrionales</taxon>
        <taxon>Desulfovibrionaceae</taxon>
        <taxon>Halodesulfovibrio</taxon>
    </lineage>
</organism>
<dbReference type="InterPro" id="IPR024064">
    <property type="entry name" value="FdhE-like_sf"/>
</dbReference>
<dbReference type="EMBL" id="JXMS01000003">
    <property type="protein sequence ID" value="OBQ56305.1"/>
    <property type="molecule type" value="Genomic_DNA"/>
</dbReference>
<dbReference type="STRING" id="1560234.SP90_03075"/>
<evidence type="ECO:0000313" key="4">
    <source>
        <dbReference type="EMBL" id="OBQ56305.1"/>
    </source>
</evidence>
<dbReference type="GO" id="GO:0005829">
    <property type="term" value="C:cytosol"/>
    <property type="evidence" value="ECO:0007669"/>
    <property type="project" value="TreeGrafter"/>
</dbReference>
<evidence type="ECO:0000259" key="3">
    <source>
        <dbReference type="Pfam" id="PF24860"/>
    </source>
</evidence>
<dbReference type="PATRIC" id="fig|1560234.3.peg.2070"/>
<protein>
    <submittedName>
        <fullName evidence="4">Formate dehydrogenase</fullName>
    </submittedName>
</protein>
<dbReference type="Proteomes" id="UP000091979">
    <property type="component" value="Unassembled WGS sequence"/>
</dbReference>